<dbReference type="AlphaFoldDB" id="A0A2A6RDY6"/>
<dbReference type="InterPro" id="IPR034904">
    <property type="entry name" value="FSCA_dom_sf"/>
</dbReference>
<accession>A0A2A6RDY6</accession>
<feature type="domain" description="MIP18 family-like" evidence="1">
    <location>
        <begin position="4"/>
        <end position="71"/>
    </location>
</feature>
<dbReference type="InterPro" id="IPR002744">
    <property type="entry name" value="MIP18-like"/>
</dbReference>
<comment type="caution">
    <text evidence="2">The sequence shown here is derived from an EMBL/GenBank/DDBJ whole genome shotgun (WGS) entry which is preliminary data.</text>
</comment>
<dbReference type="Pfam" id="PF01883">
    <property type="entry name" value="FeS_assembly_P"/>
    <property type="match status" value="1"/>
</dbReference>
<evidence type="ECO:0000313" key="2">
    <source>
        <dbReference type="EMBL" id="PDW00804.1"/>
    </source>
</evidence>
<name>A0A2A6RDY6_9CHLR</name>
<dbReference type="InterPro" id="IPR052339">
    <property type="entry name" value="Fe-S_Maturation_MIP18"/>
</dbReference>
<dbReference type="SUPFAM" id="SSF117916">
    <property type="entry name" value="Fe-S cluster assembly (FSCA) domain-like"/>
    <property type="match status" value="1"/>
</dbReference>
<evidence type="ECO:0000313" key="3">
    <source>
        <dbReference type="Proteomes" id="UP000220527"/>
    </source>
</evidence>
<dbReference type="Proteomes" id="UP000220527">
    <property type="component" value="Unassembled WGS sequence"/>
</dbReference>
<evidence type="ECO:0000259" key="1">
    <source>
        <dbReference type="Pfam" id="PF01883"/>
    </source>
</evidence>
<dbReference type="EMBL" id="NQWI01000168">
    <property type="protein sequence ID" value="PDW00804.1"/>
    <property type="molecule type" value="Genomic_DNA"/>
</dbReference>
<keyword evidence="3" id="KW-1185">Reference proteome</keyword>
<dbReference type="PANTHER" id="PTHR42831:SF1">
    <property type="entry name" value="FE-S PROTEIN MATURATION AUXILIARY FACTOR YITW"/>
    <property type="match status" value="1"/>
</dbReference>
<protein>
    <recommendedName>
        <fullName evidence="1">MIP18 family-like domain-containing protein</fullName>
    </recommendedName>
</protein>
<organism evidence="2 3">
    <name type="scientific">Candidatus Viridilinea mediisalina</name>
    <dbReference type="NCBI Taxonomy" id="2024553"/>
    <lineage>
        <taxon>Bacteria</taxon>
        <taxon>Bacillati</taxon>
        <taxon>Chloroflexota</taxon>
        <taxon>Chloroflexia</taxon>
        <taxon>Chloroflexales</taxon>
        <taxon>Chloroflexineae</taxon>
        <taxon>Oscillochloridaceae</taxon>
        <taxon>Candidatus Viridilinea</taxon>
    </lineage>
</organism>
<proteinExistence type="predicted"/>
<dbReference type="RefSeq" id="WP_097645888.1">
    <property type="nucleotide sequence ID" value="NZ_NQWI01000168.1"/>
</dbReference>
<dbReference type="OrthoDB" id="9805360at2"/>
<dbReference type="Gene3D" id="3.30.300.130">
    <property type="entry name" value="Fe-S cluster assembly (FSCA)"/>
    <property type="match status" value="1"/>
</dbReference>
<gene>
    <name evidence="2" type="ORF">CJ255_20205</name>
</gene>
<reference evidence="3" key="1">
    <citation type="submission" date="2017-08" db="EMBL/GenBank/DDBJ databases">
        <authorList>
            <person name="Grouzdev D.S."/>
            <person name="Gaisin V.A."/>
            <person name="Rysina M.S."/>
            <person name="Gorlenko V.M."/>
        </authorList>
    </citation>
    <scope>NUCLEOTIDE SEQUENCE [LARGE SCALE GENOMIC DNA]</scope>
    <source>
        <strain evidence="3">Kir15-3F</strain>
    </source>
</reference>
<sequence length="105" mass="11753">MLNEDMVRAALKNVIDPEIGLDIVNLGLVYRIDVLDEGSKVDIDMTLTTPACPAGPQILDQAKREVMALSEVYKGLEDVKINLVWTPFWNPSLMSEEARDELGFF</sequence>
<dbReference type="PANTHER" id="PTHR42831">
    <property type="entry name" value="FE-S PROTEIN MATURATION AUXILIARY FACTOR YITW"/>
    <property type="match status" value="1"/>
</dbReference>